<protein>
    <submittedName>
        <fullName evidence="2">Uncharacterized protein</fullName>
    </submittedName>
</protein>
<dbReference type="HOGENOM" id="CLU_1022021_0_0_11"/>
<evidence type="ECO:0000313" key="3">
    <source>
        <dbReference type="Proteomes" id="UP000011760"/>
    </source>
</evidence>
<dbReference type="EMBL" id="CP004354">
    <property type="protein sequence ID" value="AGG66869.1"/>
    <property type="molecule type" value="Genomic_DNA"/>
</dbReference>
<dbReference type="AlphaFoldDB" id="M1ULB8"/>
<dbReference type="eggNOG" id="ENOG5032P7X">
    <property type="taxonomic scope" value="Bacteria"/>
</dbReference>
<evidence type="ECO:0000256" key="1">
    <source>
        <dbReference type="SAM" id="MobiDB-lite"/>
    </source>
</evidence>
<reference evidence="2 3" key="1">
    <citation type="submission" date="2013-02" db="EMBL/GenBank/DDBJ databases">
        <title>The complete genome sequence of Corynebacterium callunae DSM 20147.</title>
        <authorList>
            <person name="Ruckert C."/>
            <person name="Albersmeier A."/>
            <person name="Kalinowski J."/>
        </authorList>
    </citation>
    <scope>NUCLEOTIDE SEQUENCE [LARGE SCALE GENOMIC DNA]</scope>
    <source>
        <strain evidence="2 3">DSM 20147</strain>
    </source>
</reference>
<sequence>MAIDPGRNTPSDVASVSTLQSMTEESAKQAMRAPIDDAFGGAWDQLMNGLLKSIGKIIGGAVELGIGALAWVADGVTSLLSGVADAIRGVFTTEAFAPITEAITDSQNTLIDRLDLIPPYCSAVMSYNVQMRWTGATITMPFRTQNGPAKGAYVDVAKDGIVFEEPGTWTVHGLLNGNGSDGAGSDELQMFMRLFNADGALQSEKIIRSSPGAKEQGLSLSQPFVVPEAGWYVTLAGKSGRPRWWPGGARWSGLTVIKSSDDATGAAPDEVTGNMDIDQP</sequence>
<accession>M1ULB8</accession>
<dbReference type="RefSeq" id="WP_015651300.1">
    <property type="nucleotide sequence ID" value="NC_020506.1"/>
</dbReference>
<gene>
    <name evidence="2" type="ORF">H924_07135</name>
</gene>
<name>M1ULB8_9CORY</name>
<proteinExistence type="predicted"/>
<dbReference type="KEGG" id="ccn:H924_07135"/>
<evidence type="ECO:0000313" key="2">
    <source>
        <dbReference type="EMBL" id="AGG66869.1"/>
    </source>
</evidence>
<organism evidence="2 3">
    <name type="scientific">Corynebacterium callunae DSM 20147</name>
    <dbReference type="NCBI Taxonomy" id="1121353"/>
    <lineage>
        <taxon>Bacteria</taxon>
        <taxon>Bacillati</taxon>
        <taxon>Actinomycetota</taxon>
        <taxon>Actinomycetes</taxon>
        <taxon>Mycobacteriales</taxon>
        <taxon>Corynebacteriaceae</taxon>
        <taxon>Corynebacterium</taxon>
    </lineage>
</organism>
<feature type="region of interest" description="Disordered" evidence="1">
    <location>
        <begin position="259"/>
        <end position="280"/>
    </location>
</feature>
<dbReference type="OrthoDB" id="4428082at2"/>
<dbReference type="PATRIC" id="fig|1121353.3.peg.1453"/>
<dbReference type="Proteomes" id="UP000011760">
    <property type="component" value="Chromosome"/>
</dbReference>
<keyword evidence="3" id="KW-1185">Reference proteome</keyword>
<dbReference type="STRING" id="1121353.H924_07135"/>